<dbReference type="InterPro" id="IPR048333">
    <property type="entry name" value="HA2_WH"/>
</dbReference>
<dbReference type="InterPro" id="IPR001650">
    <property type="entry name" value="Helicase_C-like"/>
</dbReference>
<dbReference type="PROSITE" id="PS51192">
    <property type="entry name" value="HELICASE_ATP_BIND_1"/>
    <property type="match status" value="1"/>
</dbReference>
<sequence length="847" mass="94322">MLSLPIDAVLPEIVTQLRARGTLVLRAPTGAGKTTRVPPALLDAGLASRGQIVLLEPRRIAARAAAARMARERDVRLGIEIGYQVRFDSRCARETRIVAVTEGILLRKLQTDPFLEGVDIVVFDEFHERNLSSDLALGMVRRVQQEVRPDLKIVVMSATLDPGPIAAYLGGAPTVESLGRTFPVSIEYLKQRDRRSITEAAAWGVEQVFHKTDGHILVFLPGVGEIHKTSRELEEFARRQQVKIWPLYGDLPPEEQDQVLAPSSQRKIVLATNVAETSVTIDGVTAVVDTGVARVLRFDPLVGLDRLEIEPISQSSADQRAGRAGRTAPGICLRLWEEVSHRHRPEQTEPEIRRVDLSGPLLQLKSWGEPDALLFPWFEPPRADAVAQAELLLHRLGACDCNGRLTELGSQLAQLPTHPRLARLLLAGQQSGEARRAAWLAALLEERDPFMRPRPGMNRGGPPVSAVSHHSQSDVLDRLGALEEAERGGTIDFPWGTLHRGSASHLARVRDQLLRDLRDLQLPPAVDDDSEASTDERLLRALVTAFPDRVAKRRAVGSDKGIMVGGRGVKLGPQSCVRTGELFLCTDVDAGQTDAIVRQASLVLPEWLPPTSLRTQTDLFFHPTQKQVVARRRDYFEDLILSETPCALPDTDAPAEVLFHEAAKAWDQVFPSEDDAVKNYLARVQGLARWMPELELPRFEQSELHAALHNLSQRCRSFADLKRSDWLSELQNLLTWPQRQAVEREAPERFTVPSGSAIRLQYEPERPPVLAVKIQEIFGLTESPRIAAGRVRVLLHLLGPNMRPQQVTDDLASFWSNTYPAVRKELARRYPRHNWPENPLTAKAGKK</sequence>
<dbReference type="Pfam" id="PF00270">
    <property type="entry name" value="DEAD"/>
    <property type="match status" value="1"/>
</dbReference>
<dbReference type="InterPro" id="IPR007502">
    <property type="entry name" value="Helicase-assoc_dom"/>
</dbReference>
<name>A0A1I3IFY2_9PLAN</name>
<dbReference type="AlphaFoldDB" id="A0A1I3IFY2"/>
<keyword evidence="4" id="KW-0067">ATP-binding</keyword>
<evidence type="ECO:0000256" key="4">
    <source>
        <dbReference type="ARBA" id="ARBA00022840"/>
    </source>
</evidence>
<dbReference type="CDD" id="cd18791">
    <property type="entry name" value="SF2_C_RHA"/>
    <property type="match status" value="1"/>
</dbReference>
<evidence type="ECO:0000256" key="1">
    <source>
        <dbReference type="ARBA" id="ARBA00022741"/>
    </source>
</evidence>
<dbReference type="InterPro" id="IPR027417">
    <property type="entry name" value="P-loop_NTPase"/>
</dbReference>
<dbReference type="SMART" id="SM00487">
    <property type="entry name" value="DEXDc"/>
    <property type="match status" value="1"/>
</dbReference>
<dbReference type="RefSeq" id="WP_092050810.1">
    <property type="nucleotide sequence ID" value="NZ_FOQD01000009.1"/>
</dbReference>
<dbReference type="SUPFAM" id="SSF52540">
    <property type="entry name" value="P-loop containing nucleoside triphosphate hydrolases"/>
    <property type="match status" value="1"/>
</dbReference>
<gene>
    <name evidence="7" type="ORF">SAMN05421753_109106</name>
</gene>
<dbReference type="EMBL" id="FOQD01000009">
    <property type="protein sequence ID" value="SFI46822.1"/>
    <property type="molecule type" value="Genomic_DNA"/>
</dbReference>
<protein>
    <submittedName>
        <fullName evidence="7">ATP-dependent helicase HrpB</fullName>
    </submittedName>
</protein>
<dbReference type="PANTHER" id="PTHR43519">
    <property type="entry name" value="ATP-DEPENDENT RNA HELICASE HRPB"/>
    <property type="match status" value="1"/>
</dbReference>
<dbReference type="GO" id="GO:0004386">
    <property type="term" value="F:helicase activity"/>
    <property type="evidence" value="ECO:0007669"/>
    <property type="project" value="UniProtKB-KW"/>
</dbReference>
<dbReference type="STRING" id="1576369.SAMN05421753_109106"/>
<proteinExistence type="predicted"/>
<evidence type="ECO:0000259" key="5">
    <source>
        <dbReference type="PROSITE" id="PS51192"/>
    </source>
</evidence>
<accession>A0A1I3IFY2</accession>
<dbReference type="PIRSF" id="PIRSF005496">
    <property type="entry name" value="ATP_hel_hrpB"/>
    <property type="match status" value="1"/>
</dbReference>
<feature type="domain" description="Helicase C-terminal" evidence="6">
    <location>
        <begin position="204"/>
        <end position="368"/>
    </location>
</feature>
<dbReference type="Gene3D" id="1.20.120.1080">
    <property type="match status" value="1"/>
</dbReference>
<dbReference type="OrthoDB" id="9808833at2"/>
<dbReference type="GO" id="GO:0005524">
    <property type="term" value="F:ATP binding"/>
    <property type="evidence" value="ECO:0007669"/>
    <property type="project" value="UniProtKB-KW"/>
</dbReference>
<dbReference type="Gene3D" id="3.40.50.300">
    <property type="entry name" value="P-loop containing nucleotide triphosphate hydrolases"/>
    <property type="match status" value="2"/>
</dbReference>
<dbReference type="FunFam" id="3.40.50.300:FF:002125">
    <property type="entry name" value="ATP-dependent helicase HrpB"/>
    <property type="match status" value="1"/>
</dbReference>
<reference evidence="8" key="1">
    <citation type="submission" date="2016-10" db="EMBL/GenBank/DDBJ databases">
        <authorList>
            <person name="Varghese N."/>
            <person name="Submissions S."/>
        </authorList>
    </citation>
    <scope>NUCLEOTIDE SEQUENCE [LARGE SCALE GENOMIC DNA]</scope>
    <source>
        <strain evidence="8">DSM 26348</strain>
    </source>
</reference>
<keyword evidence="3 7" id="KW-0347">Helicase</keyword>
<dbReference type="PANTHER" id="PTHR43519:SF1">
    <property type="entry name" value="ATP-DEPENDENT RNA HELICASE HRPB"/>
    <property type="match status" value="1"/>
</dbReference>
<evidence type="ECO:0000313" key="7">
    <source>
        <dbReference type="EMBL" id="SFI46822.1"/>
    </source>
</evidence>
<dbReference type="SMART" id="SM00847">
    <property type="entry name" value="HA2"/>
    <property type="match status" value="1"/>
</dbReference>
<keyword evidence="1" id="KW-0547">Nucleotide-binding</keyword>
<dbReference type="NCBIfam" id="TIGR01970">
    <property type="entry name" value="DEAH_box_HrpB"/>
    <property type="match status" value="1"/>
</dbReference>
<feature type="domain" description="Helicase ATP-binding" evidence="5">
    <location>
        <begin position="14"/>
        <end position="178"/>
    </location>
</feature>
<keyword evidence="8" id="KW-1185">Reference proteome</keyword>
<dbReference type="CDD" id="cd17990">
    <property type="entry name" value="DEXHc_HrpB"/>
    <property type="match status" value="1"/>
</dbReference>
<evidence type="ECO:0000313" key="8">
    <source>
        <dbReference type="Proteomes" id="UP000199518"/>
    </source>
</evidence>
<evidence type="ECO:0000256" key="3">
    <source>
        <dbReference type="ARBA" id="ARBA00022806"/>
    </source>
</evidence>
<keyword evidence="2" id="KW-0378">Hydrolase</keyword>
<dbReference type="InterPro" id="IPR010225">
    <property type="entry name" value="HrpB"/>
</dbReference>
<dbReference type="InterPro" id="IPR014001">
    <property type="entry name" value="Helicase_ATP-bd"/>
</dbReference>
<evidence type="ECO:0000259" key="6">
    <source>
        <dbReference type="PROSITE" id="PS51194"/>
    </source>
</evidence>
<evidence type="ECO:0000256" key="2">
    <source>
        <dbReference type="ARBA" id="ARBA00022801"/>
    </source>
</evidence>
<dbReference type="GO" id="GO:0016787">
    <property type="term" value="F:hydrolase activity"/>
    <property type="evidence" value="ECO:0007669"/>
    <property type="project" value="UniProtKB-KW"/>
</dbReference>
<dbReference type="InterPro" id="IPR011545">
    <property type="entry name" value="DEAD/DEAH_box_helicase_dom"/>
</dbReference>
<dbReference type="GO" id="GO:0003676">
    <property type="term" value="F:nucleic acid binding"/>
    <property type="evidence" value="ECO:0007669"/>
    <property type="project" value="InterPro"/>
</dbReference>
<dbReference type="Pfam" id="PF00271">
    <property type="entry name" value="Helicase_C"/>
    <property type="match status" value="1"/>
</dbReference>
<dbReference type="InterPro" id="IPR013689">
    <property type="entry name" value="RNA_helicase_ATP-dep_HrpB_C"/>
</dbReference>
<dbReference type="Pfam" id="PF08482">
    <property type="entry name" value="HrpB_C"/>
    <property type="match status" value="1"/>
</dbReference>
<dbReference type="PROSITE" id="PS51194">
    <property type="entry name" value="HELICASE_CTER"/>
    <property type="match status" value="1"/>
</dbReference>
<dbReference type="Proteomes" id="UP000199518">
    <property type="component" value="Unassembled WGS sequence"/>
</dbReference>
<dbReference type="Pfam" id="PF04408">
    <property type="entry name" value="WHD_HA2"/>
    <property type="match status" value="1"/>
</dbReference>
<dbReference type="SMART" id="SM00490">
    <property type="entry name" value="HELICc"/>
    <property type="match status" value="1"/>
</dbReference>
<dbReference type="InterPro" id="IPR049614">
    <property type="entry name" value="HrpB_DEXH"/>
</dbReference>
<organism evidence="7 8">
    <name type="scientific">Planctomicrobium piriforme</name>
    <dbReference type="NCBI Taxonomy" id="1576369"/>
    <lineage>
        <taxon>Bacteria</taxon>
        <taxon>Pseudomonadati</taxon>
        <taxon>Planctomycetota</taxon>
        <taxon>Planctomycetia</taxon>
        <taxon>Planctomycetales</taxon>
        <taxon>Planctomycetaceae</taxon>
        <taxon>Planctomicrobium</taxon>
    </lineage>
</organism>